<proteinExistence type="predicted"/>
<organism evidence="3 4">
    <name type="scientific">Hyphopichia burtonii NRRL Y-1933</name>
    <dbReference type="NCBI Taxonomy" id="984485"/>
    <lineage>
        <taxon>Eukaryota</taxon>
        <taxon>Fungi</taxon>
        <taxon>Dikarya</taxon>
        <taxon>Ascomycota</taxon>
        <taxon>Saccharomycotina</taxon>
        <taxon>Pichiomycetes</taxon>
        <taxon>Debaryomycetaceae</taxon>
        <taxon>Hyphopichia</taxon>
    </lineage>
</organism>
<sequence>MNNHNSMAVNNNPIITTTNTTDTTSNNQPPAPRRVPSVTFAPFPEISQKPHLPSITRSRSSSHTSTLGNPVNHDYYSDNKRNHSLSVSSVNSVDSNNSSIYNQFDQFEKDDKNYFYPASKGKIRLMDDVDLENQLIITAGGKREHVMGFFCKLLFLMFIVFGSGKPPQEDDGNSALLSRFNQILESKIEDSTPSSLVDHDPKLREMYQNYSTNDSKDKAFRSSHQVQLGLLKSEPLLKHNNHARDIADTITNKPWDGKESSYDSNLRMIIDSKPPPIAMTKQSNRIMTPPLNAKDRLINAKESSLDYKVKKNDDKSDKEKDDDNWRELYRERLLGPSMLINSASPNTTLGLINKLSESAINSSINQQTGQFDSPNMASVRGKPLDRNHLANSTDSNYFINQILNKQEILPPWIENQQGIDREANAFRLDLDKKWFNSIFNKLKIDFNTNKTLILNHINSTNLQNYYLLDFHNKQLPFVIAKTNLINKSIRDYNLQCPSTSLHKFKLVAENELKKSFERVTNQLDQLVRDWFQQEEYARIKGNSELLNYNKNMDSGGSGLFGLFDSGPGGSSGSTSSNYRLQDPNSTNDLRIWQSIKDMFKS</sequence>
<dbReference type="EMBL" id="KV454538">
    <property type="protein sequence ID" value="ODV69376.1"/>
    <property type="molecule type" value="Genomic_DNA"/>
</dbReference>
<name>A0A1E4RQ71_9ASCO</name>
<feature type="region of interest" description="Disordered" evidence="1">
    <location>
        <begin position="1"/>
        <end position="80"/>
    </location>
</feature>
<keyword evidence="4" id="KW-1185">Reference proteome</keyword>
<dbReference type="Pfam" id="PF09350">
    <property type="entry name" value="DJC28_CD"/>
    <property type="match status" value="1"/>
</dbReference>
<evidence type="ECO:0000256" key="1">
    <source>
        <dbReference type="SAM" id="MobiDB-lite"/>
    </source>
</evidence>
<evidence type="ECO:0000313" key="4">
    <source>
        <dbReference type="Proteomes" id="UP000095085"/>
    </source>
</evidence>
<dbReference type="AlphaFoldDB" id="A0A1E4RQ71"/>
<dbReference type="PANTHER" id="PTHR39394">
    <property type="entry name" value="YALI0E31793P"/>
    <property type="match status" value="1"/>
</dbReference>
<feature type="compositionally biased region" description="Low complexity" evidence="1">
    <location>
        <begin position="54"/>
        <end position="66"/>
    </location>
</feature>
<evidence type="ECO:0000259" key="2">
    <source>
        <dbReference type="Pfam" id="PF09350"/>
    </source>
</evidence>
<gene>
    <name evidence="3" type="ORF">HYPBUDRAFT_8763</name>
</gene>
<dbReference type="PANTHER" id="PTHR39394:SF1">
    <property type="entry name" value="DNAJ HOMOLOGUE SUBFAMILY C MEMBER 28 CONSERVED DOMAIN-CONTAINING PROTEIN"/>
    <property type="match status" value="1"/>
</dbReference>
<dbReference type="GeneID" id="30998352"/>
<dbReference type="STRING" id="984485.A0A1E4RQ71"/>
<accession>A0A1E4RQ71</accession>
<protein>
    <recommendedName>
        <fullName evidence="2">DnaJ homologue subfamily C member 28 conserved domain-containing protein</fullName>
    </recommendedName>
</protein>
<feature type="compositionally biased region" description="Low complexity" evidence="1">
    <location>
        <begin position="1"/>
        <end position="27"/>
    </location>
</feature>
<dbReference type="Proteomes" id="UP000095085">
    <property type="component" value="Unassembled WGS sequence"/>
</dbReference>
<dbReference type="InterPro" id="IPR018961">
    <property type="entry name" value="DnaJ_homolog_subfam-C_membr-28"/>
</dbReference>
<reference evidence="4" key="1">
    <citation type="submission" date="2016-05" db="EMBL/GenBank/DDBJ databases">
        <title>Comparative genomics of biotechnologically important yeasts.</title>
        <authorList>
            <consortium name="DOE Joint Genome Institute"/>
            <person name="Riley R."/>
            <person name="Haridas S."/>
            <person name="Wolfe K.H."/>
            <person name="Lopes M.R."/>
            <person name="Hittinger C.T."/>
            <person name="Goker M."/>
            <person name="Salamov A."/>
            <person name="Wisecaver J."/>
            <person name="Long T.M."/>
            <person name="Aerts A.L."/>
            <person name="Barry K."/>
            <person name="Choi C."/>
            <person name="Clum A."/>
            <person name="Coughlan A.Y."/>
            <person name="Deshpande S."/>
            <person name="Douglass A.P."/>
            <person name="Hanson S.J."/>
            <person name="Klenk H.-P."/>
            <person name="Labutti K."/>
            <person name="Lapidus A."/>
            <person name="Lindquist E."/>
            <person name="Lipzen A."/>
            <person name="Meier-Kolthoff J.P."/>
            <person name="Ohm R.A."/>
            <person name="Otillar R.P."/>
            <person name="Pangilinan J."/>
            <person name="Peng Y."/>
            <person name="Rokas A."/>
            <person name="Rosa C.A."/>
            <person name="Scheuner C."/>
            <person name="Sibirny A.A."/>
            <person name="Slot J.C."/>
            <person name="Stielow J.B."/>
            <person name="Sun H."/>
            <person name="Kurtzman C.P."/>
            <person name="Blackwell M."/>
            <person name="Grigoriev I.V."/>
            <person name="Jeffries T.W."/>
        </authorList>
    </citation>
    <scope>NUCLEOTIDE SEQUENCE [LARGE SCALE GENOMIC DNA]</scope>
    <source>
        <strain evidence="4">NRRL Y-1933</strain>
    </source>
</reference>
<feature type="domain" description="DnaJ homologue subfamily C member 28 conserved" evidence="2">
    <location>
        <begin position="357"/>
        <end position="427"/>
    </location>
</feature>
<dbReference type="RefSeq" id="XP_020078443.1">
    <property type="nucleotide sequence ID" value="XM_020223803.1"/>
</dbReference>
<evidence type="ECO:0000313" key="3">
    <source>
        <dbReference type="EMBL" id="ODV69376.1"/>
    </source>
</evidence>
<dbReference type="OrthoDB" id="1922282at2759"/>